<keyword evidence="1 4" id="KW-0728">SH3 domain</keyword>
<feature type="compositionally biased region" description="Low complexity" evidence="7">
    <location>
        <begin position="1201"/>
        <end position="1228"/>
    </location>
</feature>
<dbReference type="WBParaSite" id="maker-uti_cns_0047762-snap-gene-0.4-mRNA-1">
    <property type="protein sequence ID" value="maker-uti_cns_0047762-snap-gene-0.4-mRNA-1"/>
    <property type="gene ID" value="maker-uti_cns_0047762-snap-gene-0.4"/>
</dbReference>
<dbReference type="InterPro" id="IPR001164">
    <property type="entry name" value="ArfGAP_dom"/>
</dbReference>
<dbReference type="SMART" id="SM00233">
    <property type="entry name" value="PH"/>
    <property type="match status" value="1"/>
</dbReference>
<feature type="domain" description="Arf-GAP" evidence="10">
    <location>
        <begin position="534"/>
        <end position="666"/>
    </location>
</feature>
<dbReference type="InterPro" id="IPR043593">
    <property type="entry name" value="ASAP"/>
</dbReference>
<dbReference type="Gene3D" id="2.30.30.40">
    <property type="entry name" value="SH3 Domains"/>
    <property type="match status" value="1"/>
</dbReference>
<dbReference type="InterPro" id="IPR001849">
    <property type="entry name" value="PH_domain"/>
</dbReference>
<dbReference type="InterPro" id="IPR037278">
    <property type="entry name" value="ARFGAP/RecO"/>
</dbReference>
<dbReference type="SUPFAM" id="SSF48403">
    <property type="entry name" value="Ankyrin repeat"/>
    <property type="match status" value="1"/>
</dbReference>
<dbReference type="InterPro" id="IPR038508">
    <property type="entry name" value="ArfGAP_dom_sf"/>
</dbReference>
<sequence length="1299" mass="139767">MPEQVVRIGVTDFVTYTYEDLQDATNSRFIQKILQLRKTVDSISYDLDLDKAALNKVRKSVKAVYGSGKSHIQSESDLSNLLAELGNYAIDEGADSVGSALSKFSVVTKETNSYFANLMQNLSNIVLSPLETFIKVEMKSDMKKGFDKALKEYESKFDKIRKEKIQAAKEAGHTKTDVSMTEIQEELERERRSLQLQLCERVQQHSSGFGRIRPWVRGRVLAFLSRGGIVISVGAGVLSLVARIVVLSLGHHNLRIITFFIKANDVKTKKRSGLMQYLIDYYTAQMMYFEESVKTLKHLGCYMQDMVGTVEELRSEQDEERRTLVRLRDELRTAMAEKETVGVLTSGGSFSLSGVGNTVASSAGGGAVGAASGSAAAAAPGGTANSASSSSGAGYSLHQSQGNRAHGTCKIGYLMKRSEGKVKRVWQKRRATVDEDRFLLYHADESKPPVSLLLLTCQVRQSPEDRSKRAFRLISNNRTYYFQCDSGPEAEHWVSVLNNAKEKVFQAAMGAPLSSGAGVDGSDGVSNPSENLRAAIIREIRNLPGNNVCADCCAPDPEWMSTNLGVLICLECCGIHRDLGVHISRTQSLVMDDLTTAQLLVSRFVGNKMFNEVFEAVMPENVKPRAALNNSVDLQQLMDTRKIFIRVKYVDRCYVFRTVETSSDSPDSVEGLQSLKSDLLKAVRHQNMPLLLQAFAEGCDLLAQYSNGETAVHILLREGDESICLAIVDFILQNSPASALKRATVSTGETLLHYCVNYNRPDCLKLCLRTSLSASAVARNHAGLTAADICKQLSFPICADLLRSLENGNTAIFENVTNFEWRLSGAGGVSGADDMYPSADYFSDDETASTGAGAAAAVVPDDFPQLRTLTSSSGASGGGVGGGGSATLAGVGGGGSGRRRGWSYYPSPSKSVTSTPKATPTMSSASPMQQQSSAASTAPAGSYGSGFVTLPRRPSKVKKAPPPPQQPPPPSTSSTAAAAAAAANASSMSMSLYGSESIFKSPLPANPSRSATASASNGGSDASTHRQLRRAGSYDNIDVIIDALMEDPAGENDNEDDVDNGEGDRRRKRQPQPHPRHTLHKAVPDSDRTSGGGVGGHSDANRNWSSPKVAPAAVKYKPALSSVQPQQQQQQQQKQQQQPAPPKRAPKPKIDKSLLLNSSSSSRQSQAKPQQQQPTQQQKATSGGVGHSAPIASSDSDAESARQSSLPSSPQQAQRPAAAAAKSTPAEPITSKDTNTLTRPESQTLEQSPAPAAPSSVAASSTPVRCVAMYDCQAEFPNELSFAKGEVLRITRQENEDWW</sequence>
<evidence type="ECO:0000256" key="3">
    <source>
        <dbReference type="ARBA" id="ARBA00022833"/>
    </source>
</evidence>
<feature type="compositionally biased region" description="Gly residues" evidence="7">
    <location>
        <begin position="875"/>
        <end position="896"/>
    </location>
</feature>
<dbReference type="SUPFAM" id="SSF103657">
    <property type="entry name" value="BAR/IMD domain-like"/>
    <property type="match status" value="2"/>
</dbReference>
<dbReference type="Gene3D" id="1.10.220.150">
    <property type="entry name" value="Arf GTPase activating protein"/>
    <property type="match status" value="1"/>
</dbReference>
<evidence type="ECO:0000256" key="4">
    <source>
        <dbReference type="PROSITE-ProRule" id="PRU00192"/>
    </source>
</evidence>
<feature type="compositionally biased region" description="Low complexity" evidence="7">
    <location>
        <begin position="1107"/>
        <end position="1138"/>
    </location>
</feature>
<proteinExistence type="predicted"/>
<dbReference type="SUPFAM" id="SSF50044">
    <property type="entry name" value="SH3-domain"/>
    <property type="match status" value="1"/>
</dbReference>
<dbReference type="InterPro" id="IPR004148">
    <property type="entry name" value="BAR_dom"/>
</dbReference>
<evidence type="ECO:0000256" key="5">
    <source>
        <dbReference type="PROSITE-ProRule" id="PRU00288"/>
    </source>
</evidence>
<dbReference type="Pfam" id="PF01412">
    <property type="entry name" value="ArfGap"/>
    <property type="match status" value="1"/>
</dbReference>
<accession>A0A1I8JGX2</accession>
<keyword evidence="3" id="KW-0862">Zinc</keyword>
<evidence type="ECO:0000259" key="10">
    <source>
        <dbReference type="PROSITE" id="PS50115"/>
    </source>
</evidence>
<feature type="domain" description="SH3" evidence="8">
    <location>
        <begin position="1261"/>
        <end position="1299"/>
    </location>
</feature>
<feature type="compositionally biased region" description="Low complexity" evidence="7">
    <location>
        <begin position="906"/>
        <end position="946"/>
    </location>
</feature>
<feature type="coiled-coil region" evidence="6">
    <location>
        <begin position="143"/>
        <end position="200"/>
    </location>
</feature>
<keyword evidence="5" id="KW-0863">Zinc-finger</keyword>
<dbReference type="InterPro" id="IPR036770">
    <property type="entry name" value="Ankyrin_rpt-contain_sf"/>
</dbReference>
<dbReference type="CDD" id="cd08834">
    <property type="entry name" value="ArfGap_ASAP"/>
    <property type="match status" value="1"/>
</dbReference>
<organism evidence="11 12">
    <name type="scientific">Macrostomum lignano</name>
    <dbReference type="NCBI Taxonomy" id="282301"/>
    <lineage>
        <taxon>Eukaryota</taxon>
        <taxon>Metazoa</taxon>
        <taxon>Spiralia</taxon>
        <taxon>Lophotrochozoa</taxon>
        <taxon>Platyhelminthes</taxon>
        <taxon>Rhabditophora</taxon>
        <taxon>Macrostomorpha</taxon>
        <taxon>Macrostomida</taxon>
        <taxon>Macrostomidae</taxon>
        <taxon>Macrostomum</taxon>
    </lineage>
</organism>
<feature type="compositionally biased region" description="Low complexity" evidence="7">
    <location>
        <begin position="371"/>
        <end position="394"/>
    </location>
</feature>
<dbReference type="PROSITE" id="PS50002">
    <property type="entry name" value="SH3"/>
    <property type="match status" value="1"/>
</dbReference>
<dbReference type="InterPro" id="IPR001452">
    <property type="entry name" value="SH3_domain"/>
</dbReference>
<dbReference type="Pfam" id="PF00018">
    <property type="entry name" value="SH3_1"/>
    <property type="match status" value="1"/>
</dbReference>
<dbReference type="PRINTS" id="PR00405">
    <property type="entry name" value="REVINTRACTNG"/>
</dbReference>
<dbReference type="PANTHER" id="PTHR45854">
    <property type="entry name" value="ASAP FAMILY MEMBER"/>
    <property type="match status" value="1"/>
</dbReference>
<dbReference type="SMART" id="SM00105">
    <property type="entry name" value="ArfGap"/>
    <property type="match status" value="1"/>
</dbReference>
<dbReference type="Proteomes" id="UP000095280">
    <property type="component" value="Unplaced"/>
</dbReference>
<dbReference type="Pfam" id="PF16746">
    <property type="entry name" value="BAR_3"/>
    <property type="match status" value="1"/>
</dbReference>
<feature type="region of interest" description="Disordered" evidence="7">
    <location>
        <begin position="867"/>
        <end position="979"/>
    </location>
</feature>
<dbReference type="InterPro" id="IPR036028">
    <property type="entry name" value="SH3-like_dom_sf"/>
</dbReference>
<dbReference type="PROSITE" id="PS50003">
    <property type="entry name" value="PH_DOMAIN"/>
    <property type="match status" value="1"/>
</dbReference>
<evidence type="ECO:0000256" key="1">
    <source>
        <dbReference type="ARBA" id="ARBA00022443"/>
    </source>
</evidence>
<feature type="compositionally biased region" description="Pro residues" evidence="7">
    <location>
        <begin position="960"/>
        <end position="971"/>
    </location>
</feature>
<dbReference type="Gene3D" id="1.25.40.20">
    <property type="entry name" value="Ankyrin repeat-containing domain"/>
    <property type="match status" value="1"/>
</dbReference>
<feature type="compositionally biased region" description="Basic residues" evidence="7">
    <location>
        <begin position="1066"/>
        <end position="1080"/>
    </location>
</feature>
<dbReference type="InterPro" id="IPR027267">
    <property type="entry name" value="AH/BAR_dom_sf"/>
</dbReference>
<dbReference type="Gene3D" id="1.20.1270.60">
    <property type="entry name" value="Arfaptin homology (AH) domain/BAR domain"/>
    <property type="match status" value="1"/>
</dbReference>
<evidence type="ECO:0000256" key="6">
    <source>
        <dbReference type="SAM" id="Coils"/>
    </source>
</evidence>
<evidence type="ECO:0000259" key="9">
    <source>
        <dbReference type="PROSITE" id="PS50003"/>
    </source>
</evidence>
<keyword evidence="11" id="KW-1185">Reference proteome</keyword>
<feature type="region of interest" description="Disordered" evidence="7">
    <location>
        <begin position="1004"/>
        <end position="1031"/>
    </location>
</feature>
<feature type="compositionally biased region" description="Polar residues" evidence="7">
    <location>
        <begin position="1007"/>
        <end position="1022"/>
    </location>
</feature>
<feature type="domain" description="PH" evidence="9">
    <location>
        <begin position="407"/>
        <end position="502"/>
    </location>
</feature>
<feature type="compositionally biased region" description="Polar residues" evidence="7">
    <location>
        <begin position="1231"/>
        <end position="1247"/>
    </location>
</feature>
<evidence type="ECO:0000313" key="11">
    <source>
        <dbReference type="Proteomes" id="UP000095280"/>
    </source>
</evidence>
<dbReference type="GO" id="GO:0005096">
    <property type="term" value="F:GTPase activator activity"/>
    <property type="evidence" value="ECO:0007669"/>
    <property type="project" value="InterPro"/>
</dbReference>
<evidence type="ECO:0000313" key="12">
    <source>
        <dbReference type="WBParaSite" id="maker-uti_cns_0047762-snap-gene-0.4-mRNA-1"/>
    </source>
</evidence>
<feature type="compositionally biased region" description="Low complexity" evidence="7">
    <location>
        <begin position="1158"/>
        <end position="1182"/>
    </location>
</feature>
<dbReference type="SUPFAM" id="SSF57863">
    <property type="entry name" value="ArfGap/RecO-like zinc finger"/>
    <property type="match status" value="1"/>
</dbReference>
<feature type="region of interest" description="Disordered" evidence="7">
    <location>
        <begin position="1045"/>
        <end position="1261"/>
    </location>
</feature>
<feature type="compositionally biased region" description="Acidic residues" evidence="7">
    <location>
        <begin position="1045"/>
        <end position="1061"/>
    </location>
</feature>
<name>A0A1I8JGX2_9PLAT</name>
<dbReference type="SUPFAM" id="SSF50729">
    <property type="entry name" value="PH domain-like"/>
    <property type="match status" value="1"/>
</dbReference>
<dbReference type="InterPro" id="IPR011993">
    <property type="entry name" value="PH-like_dom_sf"/>
</dbReference>
<feature type="coiled-coil region" evidence="6">
    <location>
        <begin position="310"/>
        <end position="337"/>
    </location>
</feature>
<feature type="compositionally biased region" description="Low complexity" evidence="7">
    <location>
        <begin position="1248"/>
        <end position="1261"/>
    </location>
</feature>
<dbReference type="GO" id="GO:0005737">
    <property type="term" value="C:cytoplasm"/>
    <property type="evidence" value="ECO:0007669"/>
    <property type="project" value="InterPro"/>
</dbReference>
<dbReference type="PROSITE" id="PS50115">
    <property type="entry name" value="ARFGAP"/>
    <property type="match status" value="1"/>
</dbReference>
<reference evidence="12" key="1">
    <citation type="submission" date="2016-11" db="UniProtKB">
        <authorList>
            <consortium name="WormBaseParasite"/>
        </authorList>
    </citation>
    <scope>IDENTIFICATION</scope>
</reference>
<dbReference type="PANTHER" id="PTHR45854:SF3">
    <property type="entry name" value="ARFGAP WITH SH3 DOMAIN, ANK REPEAT AND PH DOMAIN-CONTAINING PROTEIN"/>
    <property type="match status" value="1"/>
</dbReference>
<keyword evidence="6" id="KW-0175">Coiled coil</keyword>
<feature type="region of interest" description="Disordered" evidence="7">
    <location>
        <begin position="371"/>
        <end position="403"/>
    </location>
</feature>
<dbReference type="Pfam" id="PF00169">
    <property type="entry name" value="PH"/>
    <property type="match status" value="1"/>
</dbReference>
<evidence type="ECO:0000256" key="2">
    <source>
        <dbReference type="ARBA" id="ARBA00022723"/>
    </source>
</evidence>
<dbReference type="Gene3D" id="2.30.29.30">
    <property type="entry name" value="Pleckstrin-homology domain (PH domain)/Phosphotyrosine-binding domain (PTB)"/>
    <property type="match status" value="1"/>
</dbReference>
<protein>
    <submittedName>
        <fullName evidence="12">Arf-GAP with coiled-coil, ANK repeat and PH domain-containing protein 2</fullName>
    </submittedName>
</protein>
<keyword evidence="2" id="KW-0479">Metal-binding</keyword>
<evidence type="ECO:0000256" key="7">
    <source>
        <dbReference type="SAM" id="MobiDB-lite"/>
    </source>
</evidence>
<dbReference type="GO" id="GO:0008270">
    <property type="term" value="F:zinc ion binding"/>
    <property type="evidence" value="ECO:0007669"/>
    <property type="project" value="UniProtKB-KW"/>
</dbReference>
<evidence type="ECO:0000259" key="8">
    <source>
        <dbReference type="PROSITE" id="PS50002"/>
    </source>
</evidence>